<dbReference type="AlphaFoldDB" id="A0A2D6YLK4"/>
<sequence>MQPIQQAWDTAEPEELQHHNLFAALGVPNWSIPFADLAQRLPWSAQAWDTISIMATSTST</sequence>
<comment type="caution">
    <text evidence="1">The sequence shown here is derived from an EMBL/GenBank/DDBJ whole genome shotgun (WGS) entry which is preliminary data.</text>
</comment>
<proteinExistence type="predicted"/>
<reference evidence="2" key="1">
    <citation type="submission" date="2017-09" db="EMBL/GenBank/DDBJ databases">
        <title>The Reconstruction of 2,631 Draft Metagenome-Assembled Genomes from the Global Oceans.</title>
        <authorList>
            <person name="Tully B.J."/>
            <person name="Graham E.D."/>
            <person name="Heidelberg J.F."/>
        </authorList>
    </citation>
    <scope>NUCLEOTIDE SEQUENCE [LARGE SCALE GENOMIC DNA]</scope>
</reference>
<dbReference type="EMBL" id="NZEX01000132">
    <property type="protein sequence ID" value="MAH64083.1"/>
    <property type="molecule type" value="Genomic_DNA"/>
</dbReference>
<protein>
    <submittedName>
        <fullName evidence="1">Uncharacterized protein</fullName>
    </submittedName>
</protein>
<accession>A0A2D6YLK4</accession>
<dbReference type="Proteomes" id="UP000226525">
    <property type="component" value="Unassembled WGS sequence"/>
</dbReference>
<name>A0A2D6YLK4_9DELT</name>
<gene>
    <name evidence="1" type="ORF">CMN54_11700</name>
</gene>
<evidence type="ECO:0000313" key="1">
    <source>
        <dbReference type="EMBL" id="MAH64083.1"/>
    </source>
</evidence>
<evidence type="ECO:0000313" key="2">
    <source>
        <dbReference type="Proteomes" id="UP000226525"/>
    </source>
</evidence>
<organism evidence="1 2">
    <name type="scientific">SAR324 cluster bacterium</name>
    <dbReference type="NCBI Taxonomy" id="2024889"/>
    <lineage>
        <taxon>Bacteria</taxon>
        <taxon>Deltaproteobacteria</taxon>
        <taxon>SAR324 cluster</taxon>
    </lineage>
</organism>